<gene>
    <name evidence="4" type="ORF">BJ998_002565</name>
</gene>
<dbReference type="Pfam" id="PF04075">
    <property type="entry name" value="F420H2_quin_red"/>
    <property type="match status" value="1"/>
</dbReference>
<comment type="caution">
    <text evidence="4">The sequence shown here is derived from an EMBL/GenBank/DDBJ whole genome shotgun (WGS) entry which is preliminary data.</text>
</comment>
<dbReference type="GO" id="GO:0016491">
    <property type="term" value="F:oxidoreductase activity"/>
    <property type="evidence" value="ECO:0007669"/>
    <property type="project" value="InterPro"/>
</dbReference>
<dbReference type="InterPro" id="IPR012349">
    <property type="entry name" value="Split_barrel_FMN-bd"/>
</dbReference>
<dbReference type="SUPFAM" id="SSF50475">
    <property type="entry name" value="FMN-binding split barrel"/>
    <property type="match status" value="1"/>
</dbReference>
<comment type="catalytic activity">
    <reaction evidence="2">
        <text>oxidized coenzyme F420-(gamma-L-Glu)(n) + a quinol + H(+) = reduced coenzyme F420-(gamma-L-Glu)(n) + a quinone</text>
        <dbReference type="Rhea" id="RHEA:39663"/>
        <dbReference type="Rhea" id="RHEA-COMP:12939"/>
        <dbReference type="Rhea" id="RHEA-COMP:14378"/>
        <dbReference type="ChEBI" id="CHEBI:15378"/>
        <dbReference type="ChEBI" id="CHEBI:24646"/>
        <dbReference type="ChEBI" id="CHEBI:132124"/>
        <dbReference type="ChEBI" id="CHEBI:133980"/>
        <dbReference type="ChEBI" id="CHEBI:139511"/>
    </reaction>
</comment>
<dbReference type="Gene3D" id="2.30.110.10">
    <property type="entry name" value="Electron Transport, Fmn-binding Protein, Chain A"/>
    <property type="match status" value="1"/>
</dbReference>
<dbReference type="AlphaFoldDB" id="A0A7W9NGC6"/>
<name>A0A7W9NGC6_9PSEU</name>
<proteinExistence type="inferred from homology"/>
<organism evidence="4 5">
    <name type="scientific">Kutzneria kofuensis</name>
    <dbReference type="NCBI Taxonomy" id="103725"/>
    <lineage>
        <taxon>Bacteria</taxon>
        <taxon>Bacillati</taxon>
        <taxon>Actinomycetota</taxon>
        <taxon>Actinomycetes</taxon>
        <taxon>Pseudonocardiales</taxon>
        <taxon>Pseudonocardiaceae</taxon>
        <taxon>Kutzneria</taxon>
    </lineage>
</organism>
<dbReference type="Proteomes" id="UP000585638">
    <property type="component" value="Unassembled WGS sequence"/>
</dbReference>
<dbReference type="EMBL" id="JACHIR010000001">
    <property type="protein sequence ID" value="MBB5891369.1"/>
    <property type="molecule type" value="Genomic_DNA"/>
</dbReference>
<dbReference type="GO" id="GO:0005886">
    <property type="term" value="C:plasma membrane"/>
    <property type="evidence" value="ECO:0007669"/>
    <property type="project" value="TreeGrafter"/>
</dbReference>
<accession>A0A7W9NGC6</accession>
<dbReference type="InterPro" id="IPR004378">
    <property type="entry name" value="F420H2_quin_Rdtase"/>
</dbReference>
<protein>
    <submittedName>
        <fullName evidence="4">Deazaflavin-dependent oxidoreductase (Nitroreductase family)</fullName>
    </submittedName>
</protein>
<dbReference type="GO" id="GO:0070967">
    <property type="term" value="F:coenzyme F420 binding"/>
    <property type="evidence" value="ECO:0007669"/>
    <property type="project" value="TreeGrafter"/>
</dbReference>
<comment type="similarity">
    <text evidence="1">Belongs to the F420H(2)-dependent quinone reductase family.</text>
</comment>
<evidence type="ECO:0000313" key="4">
    <source>
        <dbReference type="EMBL" id="MBB5891369.1"/>
    </source>
</evidence>
<evidence type="ECO:0000313" key="5">
    <source>
        <dbReference type="Proteomes" id="UP000585638"/>
    </source>
</evidence>
<evidence type="ECO:0000256" key="3">
    <source>
        <dbReference type="SAM" id="MobiDB-lite"/>
    </source>
</evidence>
<dbReference type="PANTHER" id="PTHR39428">
    <property type="entry name" value="F420H(2)-DEPENDENT QUINONE REDUCTASE RV1261C"/>
    <property type="match status" value="1"/>
</dbReference>
<keyword evidence="5" id="KW-1185">Reference proteome</keyword>
<dbReference type="RefSeq" id="WP_184861429.1">
    <property type="nucleotide sequence ID" value="NZ_BAAAWY010000053.1"/>
</dbReference>
<evidence type="ECO:0000256" key="2">
    <source>
        <dbReference type="ARBA" id="ARBA00049106"/>
    </source>
</evidence>
<dbReference type="NCBIfam" id="TIGR00026">
    <property type="entry name" value="hi_GC_TIGR00026"/>
    <property type="match status" value="1"/>
</dbReference>
<dbReference type="PANTHER" id="PTHR39428:SF1">
    <property type="entry name" value="F420H(2)-DEPENDENT QUINONE REDUCTASE RV1261C"/>
    <property type="match status" value="1"/>
</dbReference>
<evidence type="ECO:0000256" key="1">
    <source>
        <dbReference type="ARBA" id="ARBA00008710"/>
    </source>
</evidence>
<feature type="region of interest" description="Disordered" evidence="3">
    <location>
        <begin position="135"/>
        <end position="157"/>
    </location>
</feature>
<reference evidence="4 5" key="1">
    <citation type="submission" date="2020-08" db="EMBL/GenBank/DDBJ databases">
        <title>Sequencing the genomes of 1000 actinobacteria strains.</title>
        <authorList>
            <person name="Klenk H.-P."/>
        </authorList>
    </citation>
    <scope>NUCLEOTIDE SEQUENCE [LARGE SCALE GENOMIC DNA]</scope>
    <source>
        <strain evidence="4 5">DSM 43851</strain>
    </source>
</reference>
<sequence>MWEHNKDVIEEFRANGGRVGGRFATVDLALITTTGARSGQPRTSPVAYFTDGDSIFVIASAAGSSRHPAWYHNLVVHPGLTVELGTETFPAKAAEVLDSDEYERLFSLAIAAQPGFAGYRQKAGRHIPVMRIDRGIGHESASPTGPADAGERPSSRP</sequence>